<dbReference type="OrthoDB" id="31129at2157"/>
<evidence type="ECO:0000256" key="1">
    <source>
        <dbReference type="ARBA" id="ARBA00008050"/>
    </source>
</evidence>
<dbReference type="SUPFAM" id="SSF52540">
    <property type="entry name" value="P-loop containing nucleoside triphosphate hydrolases"/>
    <property type="match status" value="1"/>
</dbReference>
<sequence length="340" mass="37600">MNFSPDSSPFFNTKSNKSPFSLDLLPNLPDDTIRLLKESGFLSIKDLVIEGPIEISARVGINIDDSIFIYNQSITFLEDLGIMEKRFTPATTLYHKRKKIGRISTGSKNFDKLLGGGIETNAITEVYGEFGTGKTQLCHTACVMVQLDHSDGGLEGGALYIDTENTFRPERIDAISRARALNPTKVLDNIVVAKAYSSSHQELILSESSKIIESQDIKLMIFDSAISLYRSEFLGLSTLSIRQQRLNKLVHTIMRIAQTHQIAVLLTNQVQSSPESGFAGNAFKAAGGNIFAHSSTYRIFLRKADRNRIARIVDSPNHPESEILFTIGESGISDPIKNKT</sequence>
<proteinExistence type="inferred from homology"/>
<dbReference type="InterPro" id="IPR003593">
    <property type="entry name" value="AAA+_ATPase"/>
</dbReference>
<evidence type="ECO:0000256" key="5">
    <source>
        <dbReference type="ARBA" id="ARBA00022840"/>
    </source>
</evidence>
<dbReference type="FunFam" id="3.40.50.300:FF:002052">
    <property type="entry name" value="DNA repair protein RAD51 homolog"/>
    <property type="match status" value="1"/>
</dbReference>
<evidence type="ECO:0000313" key="12">
    <source>
        <dbReference type="EMBL" id="ALI35483.1"/>
    </source>
</evidence>
<dbReference type="InterPro" id="IPR020587">
    <property type="entry name" value="RecA_monomer-monomer_interface"/>
</dbReference>
<dbReference type="InterPro" id="IPR013632">
    <property type="entry name" value="Rad51_C"/>
</dbReference>
<dbReference type="PROSITE" id="PS50162">
    <property type="entry name" value="RECA_2"/>
    <property type="match status" value="1"/>
</dbReference>
<gene>
    <name evidence="12" type="ORF">NMY3_01279</name>
</gene>
<protein>
    <recommendedName>
        <fullName evidence="2 9">DNA repair and recombination protein RadA</fullName>
    </recommendedName>
</protein>
<dbReference type="KEGG" id="taa:NMY3_01279"/>
<dbReference type="PIRSF" id="PIRSF005856">
    <property type="entry name" value="Rad51"/>
    <property type="match status" value="1"/>
</dbReference>
<dbReference type="GO" id="GO:0006310">
    <property type="term" value="P:DNA recombination"/>
    <property type="evidence" value="ECO:0007669"/>
    <property type="project" value="UniProtKB-KW"/>
</dbReference>
<name>A0A654LYR3_9ARCH</name>
<keyword evidence="13" id="KW-1185">Reference proteome</keyword>
<keyword evidence="7 9" id="KW-0233">DNA recombination</keyword>
<dbReference type="RefSeq" id="WP_196817938.1">
    <property type="nucleotide sequence ID" value="NZ_CP012850.1"/>
</dbReference>
<dbReference type="EMBL" id="CP012850">
    <property type="protein sequence ID" value="ALI35483.1"/>
    <property type="molecule type" value="Genomic_DNA"/>
</dbReference>
<dbReference type="InterPro" id="IPR016467">
    <property type="entry name" value="DNA_recomb/repair_RecA-like"/>
</dbReference>
<dbReference type="InterPro" id="IPR027417">
    <property type="entry name" value="P-loop_NTPase"/>
</dbReference>
<evidence type="ECO:0000256" key="4">
    <source>
        <dbReference type="ARBA" id="ARBA00022763"/>
    </source>
</evidence>
<keyword evidence="4 9" id="KW-0227">DNA damage</keyword>
<evidence type="ECO:0000256" key="9">
    <source>
        <dbReference type="PIRNR" id="PIRNR005856"/>
    </source>
</evidence>
<accession>A0A654LYR3</accession>
<dbReference type="Pfam" id="PF08423">
    <property type="entry name" value="Rad51"/>
    <property type="match status" value="1"/>
</dbReference>
<dbReference type="Gene3D" id="3.40.50.300">
    <property type="entry name" value="P-loop containing nucleotide triphosphate hydrolases"/>
    <property type="match status" value="1"/>
</dbReference>
<evidence type="ECO:0000256" key="3">
    <source>
        <dbReference type="ARBA" id="ARBA00022741"/>
    </source>
</evidence>
<evidence type="ECO:0000313" key="13">
    <source>
        <dbReference type="Proteomes" id="UP000058925"/>
    </source>
</evidence>
<evidence type="ECO:0000256" key="8">
    <source>
        <dbReference type="ARBA" id="ARBA00025684"/>
    </source>
</evidence>
<feature type="domain" description="RecA family profile 1" evidence="10">
    <location>
        <begin position="99"/>
        <end position="270"/>
    </location>
</feature>
<organism evidence="12 13">
    <name type="scientific">Candidatus Nitrosocosmicus oleophilus</name>
    <dbReference type="NCBI Taxonomy" id="1353260"/>
    <lineage>
        <taxon>Archaea</taxon>
        <taxon>Nitrososphaerota</taxon>
        <taxon>Nitrososphaeria</taxon>
        <taxon>Nitrososphaerales</taxon>
        <taxon>Nitrososphaeraceae</taxon>
        <taxon>Candidatus Nitrosocosmicus</taxon>
    </lineage>
</organism>
<comment type="similarity">
    <text evidence="1 9">Belongs to the eukaryotic RecA-like protein family.</text>
</comment>
<evidence type="ECO:0000256" key="7">
    <source>
        <dbReference type="ARBA" id="ARBA00023172"/>
    </source>
</evidence>
<feature type="domain" description="RecA family profile 2" evidence="11">
    <location>
        <begin position="278"/>
        <end position="334"/>
    </location>
</feature>
<comment type="function">
    <text evidence="8 9">Involved in DNA repair and in homologous recombination. Binds and assemble on single-stranded DNA to form a nucleoprotein filament. Hydrolyzes ATP in a ssDNA-dependent manner and promotes DNA strand exchange between homologous DNA molecules.</text>
</comment>
<keyword evidence="3" id="KW-0547">Nucleotide-binding</keyword>
<dbReference type="AlphaFoldDB" id="A0A654LYR3"/>
<dbReference type="GO" id="GO:0006281">
    <property type="term" value="P:DNA repair"/>
    <property type="evidence" value="ECO:0007669"/>
    <property type="project" value="InterPro"/>
</dbReference>
<dbReference type="Proteomes" id="UP000058925">
    <property type="component" value="Chromosome"/>
</dbReference>
<dbReference type="PANTHER" id="PTHR22942:SF30">
    <property type="entry name" value="MEIOTIC RECOMBINATION PROTEIN DMC1_LIM15 HOMOLOG"/>
    <property type="match status" value="1"/>
</dbReference>
<dbReference type="GO" id="GO:0005524">
    <property type="term" value="F:ATP binding"/>
    <property type="evidence" value="ECO:0007669"/>
    <property type="project" value="UniProtKB-KW"/>
</dbReference>
<dbReference type="GO" id="GO:0003677">
    <property type="term" value="F:DNA binding"/>
    <property type="evidence" value="ECO:0007669"/>
    <property type="project" value="UniProtKB-KW"/>
</dbReference>
<dbReference type="NCBIfam" id="NF003301">
    <property type="entry name" value="PRK04301.1"/>
    <property type="match status" value="1"/>
</dbReference>
<evidence type="ECO:0000259" key="10">
    <source>
        <dbReference type="PROSITE" id="PS50162"/>
    </source>
</evidence>
<evidence type="ECO:0000259" key="11">
    <source>
        <dbReference type="PROSITE" id="PS50163"/>
    </source>
</evidence>
<dbReference type="PROSITE" id="PS50163">
    <property type="entry name" value="RECA_3"/>
    <property type="match status" value="1"/>
</dbReference>
<dbReference type="SMART" id="SM00382">
    <property type="entry name" value="AAA"/>
    <property type="match status" value="1"/>
</dbReference>
<dbReference type="GO" id="GO:0140664">
    <property type="term" value="F:ATP-dependent DNA damage sensor activity"/>
    <property type="evidence" value="ECO:0007669"/>
    <property type="project" value="InterPro"/>
</dbReference>
<reference evidence="13" key="1">
    <citation type="submission" date="2015-10" db="EMBL/GenBank/DDBJ databases">
        <title>Niche specialization of a soil ammonia-oxidizing archaeon, Candidatus Nitrosocosmicus oleophilus.</title>
        <authorList>
            <person name="Jung M.-Y."/>
            <person name="Rhee S.-K."/>
        </authorList>
    </citation>
    <scope>NUCLEOTIDE SEQUENCE [LARGE SCALE GENOMIC DNA]</scope>
    <source>
        <strain evidence="13">MY3</strain>
    </source>
</reference>
<dbReference type="GeneID" id="60421353"/>
<keyword evidence="5" id="KW-0067">ATP-binding</keyword>
<dbReference type="InterPro" id="IPR020588">
    <property type="entry name" value="RecA_ATP-bd"/>
</dbReference>
<evidence type="ECO:0000256" key="2">
    <source>
        <dbReference type="ARBA" id="ARBA00018144"/>
    </source>
</evidence>
<keyword evidence="6 9" id="KW-0238">DNA-binding</keyword>
<dbReference type="PANTHER" id="PTHR22942">
    <property type="entry name" value="RECA/RAD51/RADA DNA STRAND-PAIRING FAMILY MEMBER"/>
    <property type="match status" value="1"/>
</dbReference>
<evidence type="ECO:0000256" key="6">
    <source>
        <dbReference type="ARBA" id="ARBA00023125"/>
    </source>
</evidence>